<comment type="caution">
    <text evidence="3">The sequence shown here is derived from an EMBL/GenBank/DDBJ whole genome shotgun (WGS) entry which is preliminary data.</text>
</comment>
<dbReference type="STRING" id="1399860.A0A2C5YC14"/>
<feature type="coiled-coil region" evidence="1">
    <location>
        <begin position="475"/>
        <end position="509"/>
    </location>
</feature>
<dbReference type="OrthoDB" id="2555519at2759"/>
<organism evidence="3 4">
    <name type="scientific">Ophiocordyceps australis</name>
    <dbReference type="NCBI Taxonomy" id="1399860"/>
    <lineage>
        <taxon>Eukaryota</taxon>
        <taxon>Fungi</taxon>
        <taxon>Dikarya</taxon>
        <taxon>Ascomycota</taxon>
        <taxon>Pezizomycotina</taxon>
        <taxon>Sordariomycetes</taxon>
        <taxon>Hypocreomycetidae</taxon>
        <taxon>Hypocreales</taxon>
        <taxon>Ophiocordycipitaceae</taxon>
        <taxon>Ophiocordyceps</taxon>
    </lineage>
</organism>
<dbReference type="Proteomes" id="UP000226192">
    <property type="component" value="Unassembled WGS sequence"/>
</dbReference>
<gene>
    <name evidence="3" type="ORF">CDD81_7850</name>
</gene>
<feature type="compositionally biased region" description="Polar residues" evidence="2">
    <location>
        <begin position="446"/>
        <end position="458"/>
    </location>
</feature>
<feature type="compositionally biased region" description="Polar residues" evidence="2">
    <location>
        <begin position="82"/>
        <end position="99"/>
    </location>
</feature>
<feature type="region of interest" description="Disordered" evidence="2">
    <location>
        <begin position="1"/>
        <end position="210"/>
    </location>
</feature>
<dbReference type="PANTHER" id="PTHR38701">
    <property type="entry name" value="CHROMOSOME 8, WHOLE GENOME SHOTGUN SEQUENCE"/>
    <property type="match status" value="1"/>
</dbReference>
<feature type="compositionally biased region" description="Low complexity" evidence="2">
    <location>
        <begin position="407"/>
        <end position="422"/>
    </location>
</feature>
<evidence type="ECO:0000256" key="2">
    <source>
        <dbReference type="SAM" id="MobiDB-lite"/>
    </source>
</evidence>
<feature type="compositionally biased region" description="Low complexity" evidence="2">
    <location>
        <begin position="126"/>
        <end position="138"/>
    </location>
</feature>
<protein>
    <submittedName>
        <fullName evidence="3">Uncharacterized protein</fullName>
    </submittedName>
</protein>
<feature type="region of interest" description="Disordered" evidence="2">
    <location>
        <begin position="338"/>
        <end position="422"/>
    </location>
</feature>
<feature type="compositionally biased region" description="Polar residues" evidence="2">
    <location>
        <begin position="32"/>
        <end position="45"/>
    </location>
</feature>
<keyword evidence="1" id="KW-0175">Coiled coil</keyword>
<keyword evidence="4" id="KW-1185">Reference proteome</keyword>
<feature type="region of interest" description="Disordered" evidence="2">
    <location>
        <begin position="674"/>
        <end position="694"/>
    </location>
</feature>
<feature type="compositionally biased region" description="Polar residues" evidence="2">
    <location>
        <begin position="338"/>
        <end position="356"/>
    </location>
</feature>
<proteinExistence type="predicted"/>
<feature type="region of interest" description="Disordered" evidence="2">
    <location>
        <begin position="440"/>
        <end position="459"/>
    </location>
</feature>
<dbReference type="AlphaFoldDB" id="A0A2C5YC14"/>
<feature type="compositionally biased region" description="Polar residues" evidence="2">
    <location>
        <begin position="168"/>
        <end position="184"/>
    </location>
</feature>
<name>A0A2C5YC14_9HYPO</name>
<dbReference type="PANTHER" id="PTHR38701:SF1">
    <property type="entry name" value="UP-REGULATED DURING SEPTATION PROTEIN 1 DOMAIN-CONTAINING PROTEIN"/>
    <property type="match status" value="1"/>
</dbReference>
<evidence type="ECO:0000256" key="1">
    <source>
        <dbReference type="SAM" id="Coils"/>
    </source>
</evidence>
<feature type="compositionally biased region" description="Polar residues" evidence="2">
    <location>
        <begin position="393"/>
        <end position="406"/>
    </location>
</feature>
<sequence>MRRLDLHSSSHKPALVSSSAKTKRPPTILIHQPSTAQQHTTTTAIRASLTAKHRPSPPKPLLKNPAATGATAGRRPLGPRDCNQQQHPRQQNTTKQNVPTLIKPLTRLVPATNPVTMPVGDRARQPHLGAAAARAANRTPLKPKVAGLGSSSSTPLARRRQATREDGSTSTSTAPSAVGSNVTPRSGPRQRRIDSAHSTPGGTPTPADRTAENWAESGYETSLAGQDAKLASDTDKFFYASDVRAIQRPLSVPQKPVSFFYANETKRPQEHAGPRFFHANGAREVPSMRPVLSGSMSASVVPTASRAANHSAMSASTTGLCVISRPLSPIKAASTPAVHSTNSIDSSPSHQASAMLTESPPMMTTAKSVTAKRRVSLDAVPRTAKRGHARRSSVASLETQAVGQLTASPSSSQPSSAPRSPVAPLHAMTMASIIQAAEELRERQGQSEMHSPTKSSYTGDAVSELVANARRERKVQDLEITNASLEAINRTLERQLRKQTAEIRRYRRLSRTGRISLASGGSASRVSSATLTEALVEDLSDLAEEVDEDSFLLDESELSSDDSFLAERSSLASAKLTARRERDQRRLHLDLTKHQELLLDSQKMNQSLKRCLDWTEVLIKEGQKALAYKVRVSDVQFGGRVLAPPDEDEEDTVLFADDTAAAAMVVDEPLLAPPWIKGPQDRDSGIELPADPAS</sequence>
<accession>A0A2C5YC14</accession>
<evidence type="ECO:0000313" key="3">
    <source>
        <dbReference type="EMBL" id="PHH66257.1"/>
    </source>
</evidence>
<evidence type="ECO:0000313" key="4">
    <source>
        <dbReference type="Proteomes" id="UP000226192"/>
    </source>
</evidence>
<reference evidence="3 4" key="1">
    <citation type="submission" date="2017-06" db="EMBL/GenBank/DDBJ databases">
        <title>Ant-infecting Ophiocordyceps genomes reveal a high diversity of potential behavioral manipulation genes and a possible major role for enterotoxins.</title>
        <authorList>
            <person name="De Bekker C."/>
            <person name="Evans H.C."/>
            <person name="Brachmann A."/>
            <person name="Hughes D.P."/>
        </authorList>
    </citation>
    <scope>NUCLEOTIDE SEQUENCE [LARGE SCALE GENOMIC DNA]</scope>
    <source>
        <strain evidence="3 4">Map64</strain>
    </source>
</reference>
<dbReference type="EMBL" id="NJET01000009">
    <property type="protein sequence ID" value="PHH66257.1"/>
    <property type="molecule type" value="Genomic_DNA"/>
</dbReference>